<dbReference type="InterPro" id="IPR001128">
    <property type="entry name" value="Cyt_P450"/>
</dbReference>
<keyword evidence="7 8" id="KW-0503">Monooxygenase</keyword>
<dbReference type="PANTHER" id="PTHR46696:SF4">
    <property type="entry name" value="BIOTIN BIOSYNTHESIS CYTOCHROME P450"/>
    <property type="match status" value="1"/>
</dbReference>
<dbReference type="PROSITE" id="PS00086">
    <property type="entry name" value="CYTOCHROME_P450"/>
    <property type="match status" value="1"/>
</dbReference>
<dbReference type="Gene3D" id="1.10.630.10">
    <property type="entry name" value="Cytochrome P450"/>
    <property type="match status" value="1"/>
</dbReference>
<protein>
    <submittedName>
        <fullName evidence="9">Cytochrome P450</fullName>
    </submittedName>
</protein>
<dbReference type="PRINTS" id="PR00359">
    <property type="entry name" value="BP450"/>
</dbReference>
<gene>
    <name evidence="9" type="ordered locus">Mmcs_2544</name>
</gene>
<evidence type="ECO:0000313" key="9">
    <source>
        <dbReference type="EMBL" id="ABG08652.1"/>
    </source>
</evidence>
<dbReference type="GO" id="GO:0005506">
    <property type="term" value="F:iron ion binding"/>
    <property type="evidence" value="ECO:0007669"/>
    <property type="project" value="InterPro"/>
</dbReference>
<dbReference type="SUPFAM" id="SSF48264">
    <property type="entry name" value="Cytochrome P450"/>
    <property type="match status" value="1"/>
</dbReference>
<dbReference type="Pfam" id="PF00067">
    <property type="entry name" value="p450"/>
    <property type="match status" value="1"/>
</dbReference>
<evidence type="ECO:0000256" key="6">
    <source>
        <dbReference type="ARBA" id="ARBA00023004"/>
    </source>
</evidence>
<keyword evidence="5 8" id="KW-0560">Oxidoreductase</keyword>
<organism evidence="9">
    <name type="scientific">Mycobacterium sp. (strain MCS)</name>
    <dbReference type="NCBI Taxonomy" id="164756"/>
    <lineage>
        <taxon>Bacteria</taxon>
        <taxon>Bacillati</taxon>
        <taxon>Actinomycetota</taxon>
        <taxon>Actinomycetes</taxon>
        <taxon>Mycobacteriales</taxon>
        <taxon>Mycobacteriaceae</taxon>
        <taxon>Mycobacterium</taxon>
    </lineage>
</organism>
<dbReference type="GO" id="GO:0020037">
    <property type="term" value="F:heme binding"/>
    <property type="evidence" value="ECO:0007669"/>
    <property type="project" value="InterPro"/>
</dbReference>
<dbReference type="InterPro" id="IPR002397">
    <property type="entry name" value="Cyt_P450_B"/>
</dbReference>
<proteinExistence type="inferred from homology"/>
<reference evidence="9" key="1">
    <citation type="submission" date="2006-06" db="EMBL/GenBank/DDBJ databases">
        <title>Complete sequence of chromosome of Mycobacterium sp. MCS.</title>
        <authorList>
            <consortium name="US DOE Joint Genome Institute"/>
            <person name="Copeland A."/>
            <person name="Lucas S."/>
            <person name="Lapidus A."/>
            <person name="Barry K."/>
            <person name="Detter J.C."/>
            <person name="Glavina del Rio T."/>
            <person name="Hammon N."/>
            <person name="Israni S."/>
            <person name="Dalin E."/>
            <person name="Tice H."/>
            <person name="Pitluck S."/>
            <person name="Martinez M."/>
            <person name="Schmutz J."/>
            <person name="Larimer F."/>
            <person name="Land M."/>
            <person name="Hauser L."/>
            <person name="Kyrpides N."/>
            <person name="Kim E."/>
            <person name="Miller C.D."/>
            <person name="Hughes J.E."/>
            <person name="Anderson A.J."/>
            <person name="Sims R.C."/>
            <person name="Richardson P."/>
        </authorList>
    </citation>
    <scope>NUCLEOTIDE SEQUENCE [LARGE SCALE GENOMIC DNA]</scope>
    <source>
        <strain evidence="9">MCS</strain>
    </source>
</reference>
<evidence type="ECO:0000256" key="2">
    <source>
        <dbReference type="ARBA" id="ARBA00010617"/>
    </source>
</evidence>
<comment type="cofactor">
    <cofactor evidence="1">
        <name>heme</name>
        <dbReference type="ChEBI" id="CHEBI:30413"/>
    </cofactor>
</comment>
<dbReference type="InterPro" id="IPR017972">
    <property type="entry name" value="Cyt_P450_CS"/>
</dbReference>
<dbReference type="EMBL" id="CP000384">
    <property type="protein sequence ID" value="ABG08652.1"/>
    <property type="molecule type" value="Genomic_DNA"/>
</dbReference>
<evidence type="ECO:0000256" key="1">
    <source>
        <dbReference type="ARBA" id="ARBA00001971"/>
    </source>
</evidence>
<sequence>MSDFESVDYFTDMSLVPDPYPYFDYLRAKCPVQRATPYGVMAVTGHQEALAAYKDPAMSSCVAVAGPFPPLPFTPEGDDITAQIEEHRTAIPMAEHVVTMDAEQHARTRGLLSKLITPKRLAENQDFMWRLVDRQIDKFLERGSCEFMTDFAKPLSMLVIADLLGVPLEDHDEFRRALGDEVVGDIGAEDTVAHNPLMWLDEKFASYVIDRRREPREDVLTELAAATYPDGSVPDVDEVVKLATFLFAAGMETTTKLLSTAMRVMGERPDIQQVLRDERTRIPTFLEECLRTESPVKSHFRLARTTTTLGDADIPAGTIVMLLPGASNRDPRKFENPHEFRPDRSNVREHVAFGRGPHSCPGAPLARAEARISMNRLLDRMANIRISEEMHGPAGERKYEYDPTFIMRGLSALHIEFEPLPDP</sequence>
<dbReference type="GO" id="GO:0006707">
    <property type="term" value="P:cholesterol catabolic process"/>
    <property type="evidence" value="ECO:0007669"/>
    <property type="project" value="TreeGrafter"/>
</dbReference>
<dbReference type="PANTHER" id="PTHR46696">
    <property type="entry name" value="P450, PUTATIVE (EUROFUNG)-RELATED"/>
    <property type="match status" value="1"/>
</dbReference>
<accession>A0A5Q5BK56</accession>
<dbReference type="KEGG" id="mmc:Mmcs_2544"/>
<evidence type="ECO:0000256" key="5">
    <source>
        <dbReference type="ARBA" id="ARBA00023002"/>
    </source>
</evidence>
<evidence type="ECO:0000256" key="8">
    <source>
        <dbReference type="RuleBase" id="RU000461"/>
    </source>
</evidence>
<evidence type="ECO:0000256" key="4">
    <source>
        <dbReference type="ARBA" id="ARBA00022723"/>
    </source>
</evidence>
<keyword evidence="6 8" id="KW-0408">Iron</keyword>
<dbReference type="InterPro" id="IPR036396">
    <property type="entry name" value="Cyt_P450_sf"/>
</dbReference>
<name>A0A5Q5BK56_MYCSS</name>
<evidence type="ECO:0000256" key="3">
    <source>
        <dbReference type="ARBA" id="ARBA00022617"/>
    </source>
</evidence>
<dbReference type="GO" id="GO:0036199">
    <property type="term" value="F:cholest-4-en-3-one 26-monooxygenase activity"/>
    <property type="evidence" value="ECO:0007669"/>
    <property type="project" value="TreeGrafter"/>
</dbReference>
<comment type="similarity">
    <text evidence="2 8">Belongs to the cytochrome P450 family.</text>
</comment>
<keyword evidence="3 8" id="KW-0349">Heme</keyword>
<evidence type="ECO:0000256" key="7">
    <source>
        <dbReference type="ARBA" id="ARBA00023033"/>
    </source>
</evidence>
<dbReference type="AlphaFoldDB" id="A0A5Q5BK56"/>
<keyword evidence="4 8" id="KW-0479">Metal-binding</keyword>
<dbReference type="GO" id="GO:0008395">
    <property type="term" value="F:steroid hydroxylase activity"/>
    <property type="evidence" value="ECO:0007669"/>
    <property type="project" value="TreeGrafter"/>
</dbReference>